<evidence type="ECO:0000259" key="1">
    <source>
        <dbReference type="PROSITE" id="PS50943"/>
    </source>
</evidence>
<dbReference type="EMBL" id="LK022848">
    <property type="protein sequence ID" value="CDR08179.1"/>
    <property type="molecule type" value="Genomic_DNA"/>
</dbReference>
<protein>
    <submittedName>
        <fullName evidence="2">Helix-turn-helix domain protein</fullName>
    </submittedName>
</protein>
<proteinExistence type="predicted"/>
<accession>A0A060ZYI6</accession>
<dbReference type="GO" id="GO:0003677">
    <property type="term" value="F:DNA binding"/>
    <property type="evidence" value="ECO:0007669"/>
    <property type="project" value="InterPro"/>
</dbReference>
<dbReference type="AlphaFoldDB" id="A0A060ZYI6"/>
<dbReference type="InterPro" id="IPR001387">
    <property type="entry name" value="Cro/C1-type_HTH"/>
</dbReference>
<dbReference type="Pfam" id="PF01381">
    <property type="entry name" value="HTH_3"/>
    <property type="match status" value="1"/>
</dbReference>
<dbReference type="SMART" id="SM00530">
    <property type="entry name" value="HTH_XRE"/>
    <property type="match status" value="1"/>
</dbReference>
<dbReference type="Gene3D" id="1.10.260.40">
    <property type="entry name" value="lambda repressor-like DNA-binding domains"/>
    <property type="match status" value="1"/>
</dbReference>
<evidence type="ECO:0000313" key="2">
    <source>
        <dbReference type="EMBL" id="CDR08179.1"/>
    </source>
</evidence>
<gene>
    <name evidence="2" type="ORF">SIRAN4864</name>
</gene>
<dbReference type="SUPFAM" id="SSF47413">
    <property type="entry name" value="lambda repressor-like DNA-binding domains"/>
    <property type="match status" value="1"/>
</dbReference>
<name>A0A060ZYI6_9ACTN</name>
<feature type="domain" description="HTH cro/C1-type" evidence="1">
    <location>
        <begin position="15"/>
        <end position="69"/>
    </location>
</feature>
<dbReference type="HOGENOM" id="CLU_033540_0_1_11"/>
<dbReference type="PROSITE" id="PS50943">
    <property type="entry name" value="HTH_CROC1"/>
    <property type="match status" value="1"/>
</dbReference>
<dbReference type="CDD" id="cd00093">
    <property type="entry name" value="HTH_XRE"/>
    <property type="match status" value="1"/>
</dbReference>
<dbReference type="InterPro" id="IPR010982">
    <property type="entry name" value="Lambda_DNA-bd_dom_sf"/>
</dbReference>
<organism evidence="2">
    <name type="scientific">Streptomyces iranensis</name>
    <dbReference type="NCBI Taxonomy" id="576784"/>
    <lineage>
        <taxon>Bacteria</taxon>
        <taxon>Bacillati</taxon>
        <taxon>Actinomycetota</taxon>
        <taxon>Actinomycetes</taxon>
        <taxon>Kitasatosporales</taxon>
        <taxon>Streptomycetaceae</taxon>
        <taxon>Streptomyces</taxon>
        <taxon>Streptomyces violaceusniger group</taxon>
    </lineage>
</organism>
<reference evidence="2" key="1">
    <citation type="submission" date="2014-05" db="EMBL/GenBank/DDBJ databases">
        <authorList>
            <person name="Horn Fabian"/>
        </authorList>
    </citation>
    <scope>NUCLEOTIDE SEQUENCE</scope>
</reference>
<sequence>MNVSDWASRTTGERIKYLRRTAELTQTQLADLAGISVATVQKAEQNKGELSIGYLLKLAAGLRTDVAVILGQQAPRHDMGLEARAALRQLADAVHESALGDWQGIGEPSTLDDLTRAHGLAYEAYWQGENGQFSNLTSKILKEGRARYEQVSGWEREQLGRLLASTYQAAASNAILLGQRDLAFAALTSAHHLSAEAGDPVLSALLDSTLSWAYLRDAKVERAMMVAERAASRIEPPLSKAPGPELLAYGRLMISAAVAASRFEKGRGEAAANEYLSRAHAAAYRVGRDKSLYGTHFGPTAANTEAVGIRVALGDYGRALKLERETHLPKSMPKLARNRYKLDVALAQVEAKLYDKAGDTLIEVGLDAPEWVKHQALPGVIGRRLAKVSASKVQSISEIIGVPLIV</sequence>